<reference evidence="4" key="2">
    <citation type="submission" date="2020-05" db="UniProtKB">
        <authorList>
            <consortium name="EnsemblMetazoa"/>
        </authorList>
    </citation>
    <scope>IDENTIFICATION</scope>
    <source>
        <strain evidence="4">LVP_AGWG</strain>
    </source>
</reference>
<evidence type="ECO:0000313" key="4">
    <source>
        <dbReference type="EnsemblMetazoa" id="AAEL021144-PA"/>
    </source>
</evidence>
<sequence>MNRHPDLTIRKPEEVSAASATVTEENIRNWFRTVGEILEEEGQLHVLSDPLRVFNGDEIGFCLDPETKAVICPKSEKNVYVIDTGSKKNITVLNTYGASGVAVPPCVVLPYQRIPLNVTKSFPTDWGVGKSETGWMTKEAFMAYISNVFHPYLIREKIPLPVIYFVDGHRSHTPFEIAEECIKLDIILISLYANSTHILQPDDVAIFRSLKASWTNQVRIWQTEHPGKVIRLDQFGGILNMAIRASFKPQTVINGFRVCGLYPFDADAVDYTKCIAGKQDDQPSSSRASKKVEESVLIPCRDIQNAVNTVSIRKAALYRLVDPDDFATETEKAVCFIYKTILAPFDQRNIPDVATLSEPEEAAVREPLCDEELEFQNINNSITFDQSSSSLDYGSDGHSDKSTQTDTVDTKQKSLDQVSSASESMQTTIISQQQLTDLDRNDFCRIIEQSEIVYADNVDDFPKPFQQDETMCSGIGIESKEDSGYETHQATVDSISENECNVSQQSVENGVAENMIAKTSTSIFDEPPTPTKKRKKFKQAKSPPVLTSKKRLELHQAKQVEKENIRLEKQRKSEEKRNERIKKAELKKLSAITKLEEKLMRLKSIENDAALKNC</sequence>
<feature type="coiled-coil region" evidence="1">
    <location>
        <begin position="550"/>
        <end position="589"/>
    </location>
</feature>
<evidence type="ECO:0000256" key="1">
    <source>
        <dbReference type="SAM" id="Coils"/>
    </source>
</evidence>
<organism evidence="4 5">
    <name type="scientific">Aedes aegypti</name>
    <name type="common">Yellowfever mosquito</name>
    <name type="synonym">Culex aegypti</name>
    <dbReference type="NCBI Taxonomy" id="7159"/>
    <lineage>
        <taxon>Eukaryota</taxon>
        <taxon>Metazoa</taxon>
        <taxon>Ecdysozoa</taxon>
        <taxon>Arthropoda</taxon>
        <taxon>Hexapoda</taxon>
        <taxon>Insecta</taxon>
        <taxon>Pterygota</taxon>
        <taxon>Neoptera</taxon>
        <taxon>Endopterygota</taxon>
        <taxon>Diptera</taxon>
        <taxon>Nematocera</taxon>
        <taxon>Culicoidea</taxon>
        <taxon>Culicidae</taxon>
        <taxon>Culicinae</taxon>
        <taxon>Aedini</taxon>
        <taxon>Aedes</taxon>
        <taxon>Stegomyia</taxon>
    </lineage>
</organism>
<feature type="compositionally biased region" description="Basic and acidic residues" evidence="2">
    <location>
        <begin position="395"/>
        <end position="414"/>
    </location>
</feature>
<name>A0A6I8TZ33_AEDAE</name>
<dbReference type="OrthoDB" id="7763547at2759"/>
<dbReference type="EnsemblMetazoa" id="AAEL021144-RA">
    <property type="protein sequence ID" value="AAEL021144-PA"/>
    <property type="gene ID" value="AAEL021144"/>
</dbReference>
<evidence type="ECO:0000259" key="3">
    <source>
        <dbReference type="Pfam" id="PF03184"/>
    </source>
</evidence>
<evidence type="ECO:0000256" key="2">
    <source>
        <dbReference type="SAM" id="MobiDB-lite"/>
    </source>
</evidence>
<dbReference type="Proteomes" id="UP000008820">
    <property type="component" value="Chromosome 3"/>
</dbReference>
<gene>
    <name evidence="4" type="primary">110677978</name>
</gene>
<feature type="domain" description="DDE-1" evidence="3">
    <location>
        <begin position="98"/>
        <end position="221"/>
    </location>
</feature>
<feature type="compositionally biased region" description="Polar residues" evidence="2">
    <location>
        <begin position="415"/>
        <end position="424"/>
    </location>
</feature>
<dbReference type="Pfam" id="PF03184">
    <property type="entry name" value="DDE_1"/>
    <property type="match status" value="1"/>
</dbReference>
<dbReference type="InterPro" id="IPR050863">
    <property type="entry name" value="CenT-Element_Derived"/>
</dbReference>
<dbReference type="GO" id="GO:0005634">
    <property type="term" value="C:nucleus"/>
    <property type="evidence" value="ECO:0007669"/>
    <property type="project" value="TreeGrafter"/>
</dbReference>
<dbReference type="GO" id="GO:0003677">
    <property type="term" value="F:DNA binding"/>
    <property type="evidence" value="ECO:0007669"/>
    <property type="project" value="TreeGrafter"/>
</dbReference>
<feature type="region of interest" description="Disordered" evidence="2">
    <location>
        <begin position="521"/>
        <end position="544"/>
    </location>
</feature>
<dbReference type="InterPro" id="IPR004875">
    <property type="entry name" value="DDE_SF_endonuclease_dom"/>
</dbReference>
<proteinExistence type="predicted"/>
<dbReference type="PANTHER" id="PTHR19303:SF71">
    <property type="entry name" value="ZINC FINGER PHD-TYPE DOMAIN-CONTAINING PROTEIN"/>
    <property type="match status" value="1"/>
</dbReference>
<dbReference type="InParanoid" id="A0A6I8TZ33"/>
<protein>
    <recommendedName>
        <fullName evidence="3">DDE-1 domain-containing protein</fullName>
    </recommendedName>
</protein>
<evidence type="ECO:0000313" key="5">
    <source>
        <dbReference type="Proteomes" id="UP000008820"/>
    </source>
</evidence>
<keyword evidence="5" id="KW-1185">Reference proteome</keyword>
<reference evidence="4 5" key="1">
    <citation type="submission" date="2017-06" db="EMBL/GenBank/DDBJ databases">
        <title>Aedes aegypti genome working group (AGWG) sequencing and assembly.</title>
        <authorList>
            <consortium name="Aedes aegypti Genome Working Group (AGWG)"/>
            <person name="Matthews B.J."/>
        </authorList>
    </citation>
    <scope>NUCLEOTIDE SEQUENCE [LARGE SCALE GENOMIC DNA]</scope>
    <source>
        <strain evidence="4 5">LVP_AGWG</strain>
    </source>
</reference>
<dbReference type="PANTHER" id="PTHR19303">
    <property type="entry name" value="TRANSPOSON"/>
    <property type="match status" value="1"/>
</dbReference>
<feature type="region of interest" description="Disordered" evidence="2">
    <location>
        <begin position="386"/>
        <end position="424"/>
    </location>
</feature>
<dbReference type="AlphaFoldDB" id="A0A6I8TZ33"/>
<accession>A0A6I8TZ33</accession>
<keyword evidence="1" id="KW-0175">Coiled coil</keyword>